<dbReference type="Pfam" id="PF00797">
    <property type="entry name" value="Acetyltransf_2"/>
    <property type="match status" value="1"/>
</dbReference>
<dbReference type="AlphaFoldDB" id="A0AAD3DMF8"/>
<dbReference type="InterPro" id="IPR053710">
    <property type="entry name" value="Arylamine_NAT_domain_sf"/>
</dbReference>
<dbReference type="PANTHER" id="PTHR11786">
    <property type="entry name" value="N-HYDROXYARYLAMINE O-ACETYLTRANSFERASE"/>
    <property type="match status" value="1"/>
</dbReference>
<evidence type="ECO:0000256" key="2">
    <source>
        <dbReference type="SAM" id="MobiDB-lite"/>
    </source>
</evidence>
<comment type="similarity">
    <text evidence="1">Belongs to the arylamine N-acetyltransferase family.</text>
</comment>
<feature type="region of interest" description="Disordered" evidence="2">
    <location>
        <begin position="296"/>
        <end position="358"/>
    </location>
</feature>
<protein>
    <recommendedName>
        <fullName evidence="5">Arylamine N-acetyltransferase</fullName>
    </recommendedName>
</protein>
<sequence>MDIAAYLRAIGLDHALVKQADVNALRLIYSRHVRVVPFNSLPIYYGTPIDTAFDLIGLADKLVTKRVGGVCIEHTLLFNHVLEQLGFNTVVLGGEVWNGVGWTPSNSHASILVTFPAPPTTNNCSENSDSGSNNVGRQQQYLCDMGYSMRSCEPLLVADGELQAQQDGRCFRLRAAPEAAAPPPADSGRTSSSDSSAAAEPGAAADLAGSSGPWVLELLVEGSWRLQHRFHPQQPRTAADFREPAGWVCSSASPFTRGWLVGCCRAQDAACMTLAAGPFAGSHVPADKAKYVVRRRRDQRDLPRDCQSSSGCGDSDKDTDGGCAKGGSSNGDCISASGSGGGGGYRGGSSGDGASSSC</sequence>
<name>A0AAD3DMF8_9CHLO</name>
<dbReference type="InterPro" id="IPR038765">
    <property type="entry name" value="Papain-like_cys_pep_sf"/>
</dbReference>
<keyword evidence="4" id="KW-1185">Reference proteome</keyword>
<proteinExistence type="inferred from homology"/>
<dbReference type="Proteomes" id="UP001054857">
    <property type="component" value="Unassembled WGS sequence"/>
</dbReference>
<evidence type="ECO:0000256" key="1">
    <source>
        <dbReference type="ARBA" id="ARBA00006547"/>
    </source>
</evidence>
<feature type="compositionally biased region" description="Low complexity" evidence="2">
    <location>
        <begin position="186"/>
        <end position="207"/>
    </location>
</feature>
<evidence type="ECO:0008006" key="5">
    <source>
        <dbReference type="Google" id="ProtNLM"/>
    </source>
</evidence>
<evidence type="ECO:0000313" key="4">
    <source>
        <dbReference type="Proteomes" id="UP001054857"/>
    </source>
</evidence>
<dbReference type="PANTHER" id="PTHR11786:SF0">
    <property type="entry name" value="ARYLAMINE N-ACETYLTRANSFERASE 4-RELATED"/>
    <property type="match status" value="1"/>
</dbReference>
<feature type="region of interest" description="Disordered" evidence="2">
    <location>
        <begin position="178"/>
        <end position="207"/>
    </location>
</feature>
<dbReference type="EMBL" id="BMAR01000008">
    <property type="protein sequence ID" value="GFR44561.1"/>
    <property type="molecule type" value="Genomic_DNA"/>
</dbReference>
<organism evidence="3 4">
    <name type="scientific">Astrephomene gubernaculifera</name>
    <dbReference type="NCBI Taxonomy" id="47775"/>
    <lineage>
        <taxon>Eukaryota</taxon>
        <taxon>Viridiplantae</taxon>
        <taxon>Chlorophyta</taxon>
        <taxon>core chlorophytes</taxon>
        <taxon>Chlorophyceae</taxon>
        <taxon>CS clade</taxon>
        <taxon>Chlamydomonadales</taxon>
        <taxon>Astrephomenaceae</taxon>
        <taxon>Astrephomene</taxon>
    </lineage>
</organism>
<dbReference type="GO" id="GO:0016407">
    <property type="term" value="F:acetyltransferase activity"/>
    <property type="evidence" value="ECO:0007669"/>
    <property type="project" value="InterPro"/>
</dbReference>
<dbReference type="Gene3D" id="3.30.2140.20">
    <property type="match status" value="1"/>
</dbReference>
<dbReference type="InterPro" id="IPR001447">
    <property type="entry name" value="Arylamine_N-AcTrfase"/>
</dbReference>
<dbReference type="SUPFAM" id="SSF54001">
    <property type="entry name" value="Cysteine proteinases"/>
    <property type="match status" value="1"/>
</dbReference>
<reference evidence="3 4" key="1">
    <citation type="journal article" date="2021" name="Sci. Rep.">
        <title>Genome sequencing of the multicellular alga Astrephomene provides insights into convergent evolution of germ-soma differentiation.</title>
        <authorList>
            <person name="Yamashita S."/>
            <person name="Yamamoto K."/>
            <person name="Matsuzaki R."/>
            <person name="Suzuki S."/>
            <person name="Yamaguchi H."/>
            <person name="Hirooka S."/>
            <person name="Minakuchi Y."/>
            <person name="Miyagishima S."/>
            <person name="Kawachi M."/>
            <person name="Toyoda A."/>
            <person name="Nozaki H."/>
        </authorList>
    </citation>
    <scope>NUCLEOTIDE SEQUENCE [LARGE SCALE GENOMIC DNA]</scope>
    <source>
        <strain evidence="3 4">NIES-4017</strain>
    </source>
</reference>
<comment type="caution">
    <text evidence="3">The sequence shown here is derived from an EMBL/GenBank/DDBJ whole genome shotgun (WGS) entry which is preliminary data.</text>
</comment>
<gene>
    <name evidence="3" type="ORF">Agub_g5832</name>
</gene>
<evidence type="ECO:0000313" key="3">
    <source>
        <dbReference type="EMBL" id="GFR44561.1"/>
    </source>
</evidence>
<accession>A0AAD3DMF8</accession>
<feature type="compositionally biased region" description="Gly residues" evidence="2">
    <location>
        <begin position="338"/>
        <end position="351"/>
    </location>
</feature>